<dbReference type="Proteomes" id="UP000008229">
    <property type="component" value="Chromosome"/>
</dbReference>
<dbReference type="RefSeq" id="WP_012933556.1">
    <property type="nucleotide sequence ID" value="NC_013739.1"/>
</dbReference>
<dbReference type="KEGG" id="cwo:Cwoe_2079"/>
<proteinExistence type="predicted"/>
<sequence length="84" mass="9097">MLDVATLARREGESEQLELLQRMSAEASDTADRCQQVADTRDGLETAIAEKARETKRKVAEFTLTCVGSLGDCRAVPLNRAAAS</sequence>
<evidence type="ECO:0000313" key="1">
    <source>
        <dbReference type="EMBL" id="ADB50505.1"/>
    </source>
</evidence>
<dbReference type="EMBL" id="CP001854">
    <property type="protein sequence ID" value="ADB50505.1"/>
    <property type="molecule type" value="Genomic_DNA"/>
</dbReference>
<reference evidence="1 2" key="1">
    <citation type="journal article" date="2010" name="Stand. Genomic Sci.">
        <title>Complete genome sequence of Conexibacter woesei type strain (ID131577).</title>
        <authorList>
            <person name="Pukall R."/>
            <person name="Lapidus A."/>
            <person name="Glavina Del Rio T."/>
            <person name="Copeland A."/>
            <person name="Tice H."/>
            <person name="Cheng J.-F."/>
            <person name="Lucas S."/>
            <person name="Chen F."/>
            <person name="Nolan M."/>
            <person name="Bruce D."/>
            <person name="Goodwin L."/>
            <person name="Pitluck S."/>
            <person name="Mavromatis K."/>
            <person name="Ivanova N."/>
            <person name="Ovchinnikova G."/>
            <person name="Pati A."/>
            <person name="Chen A."/>
            <person name="Palaniappan K."/>
            <person name="Land M."/>
            <person name="Hauser L."/>
            <person name="Chang Y.-J."/>
            <person name="Jeffries C.D."/>
            <person name="Chain P."/>
            <person name="Meincke L."/>
            <person name="Sims D."/>
            <person name="Brettin T."/>
            <person name="Detter J.C."/>
            <person name="Rohde M."/>
            <person name="Goeker M."/>
            <person name="Bristow J."/>
            <person name="Eisen J.A."/>
            <person name="Markowitz V."/>
            <person name="Kyrpides N.C."/>
            <person name="Klenk H.-P."/>
            <person name="Hugenholtz P."/>
        </authorList>
    </citation>
    <scope>NUCLEOTIDE SEQUENCE [LARGE SCALE GENOMIC DNA]</scope>
    <source>
        <strain evidence="2">DSM 14684 / CIP 108061 / JCM 11494 / NBRC 100937 / ID131577</strain>
    </source>
</reference>
<accession>D3F4D3</accession>
<protein>
    <submittedName>
        <fullName evidence="1">Uncharacterized protein</fullName>
    </submittedName>
</protein>
<keyword evidence="2" id="KW-1185">Reference proteome</keyword>
<reference evidence="2" key="2">
    <citation type="submission" date="2010-01" db="EMBL/GenBank/DDBJ databases">
        <title>The complete genome of Conexibacter woesei DSM 14684.</title>
        <authorList>
            <consortium name="US DOE Joint Genome Institute (JGI-PGF)"/>
            <person name="Lucas S."/>
            <person name="Copeland A."/>
            <person name="Lapidus A."/>
            <person name="Glavina del Rio T."/>
            <person name="Dalin E."/>
            <person name="Tice H."/>
            <person name="Bruce D."/>
            <person name="Goodwin L."/>
            <person name="Pitluck S."/>
            <person name="Kyrpides N."/>
            <person name="Mavromatis K."/>
            <person name="Ivanova N."/>
            <person name="Mikhailova N."/>
            <person name="Chertkov O."/>
            <person name="Brettin T."/>
            <person name="Detter J.C."/>
            <person name="Han C."/>
            <person name="Larimer F."/>
            <person name="Land M."/>
            <person name="Hauser L."/>
            <person name="Markowitz V."/>
            <person name="Cheng J.-F."/>
            <person name="Hugenholtz P."/>
            <person name="Woyke T."/>
            <person name="Wu D."/>
            <person name="Pukall R."/>
            <person name="Steenblock K."/>
            <person name="Schneider S."/>
            <person name="Klenk H.-P."/>
            <person name="Eisen J.A."/>
        </authorList>
    </citation>
    <scope>NUCLEOTIDE SEQUENCE [LARGE SCALE GENOMIC DNA]</scope>
    <source>
        <strain evidence="2">DSM 14684 / CIP 108061 / JCM 11494 / NBRC 100937 / ID131577</strain>
    </source>
</reference>
<organism evidence="1 2">
    <name type="scientific">Conexibacter woesei (strain DSM 14684 / CCUG 47730 / CIP 108061 / JCM 11494 / NBRC 100937 / ID131577)</name>
    <dbReference type="NCBI Taxonomy" id="469383"/>
    <lineage>
        <taxon>Bacteria</taxon>
        <taxon>Bacillati</taxon>
        <taxon>Actinomycetota</taxon>
        <taxon>Thermoleophilia</taxon>
        <taxon>Solirubrobacterales</taxon>
        <taxon>Conexibacteraceae</taxon>
        <taxon>Conexibacter</taxon>
    </lineage>
</organism>
<dbReference type="HOGENOM" id="CLU_2521865_0_0_11"/>
<dbReference type="AlphaFoldDB" id="D3F4D3"/>
<evidence type="ECO:0000313" key="2">
    <source>
        <dbReference type="Proteomes" id="UP000008229"/>
    </source>
</evidence>
<name>D3F4D3_CONWI</name>
<gene>
    <name evidence="1" type="ordered locus">Cwoe_2079</name>
</gene>